<keyword evidence="2" id="KW-0472">Membrane</keyword>
<keyword evidence="2" id="KW-1133">Transmembrane helix</keyword>
<feature type="compositionally biased region" description="Pro residues" evidence="1">
    <location>
        <begin position="96"/>
        <end position="105"/>
    </location>
</feature>
<accession>A0A439CM04</accession>
<reference evidence="3 4" key="1">
    <citation type="submission" date="2018-12" db="EMBL/GenBank/DDBJ databases">
        <title>Draft genome sequence of Xylaria grammica IHI A82.</title>
        <authorList>
            <person name="Buettner E."/>
            <person name="Kellner H."/>
        </authorList>
    </citation>
    <scope>NUCLEOTIDE SEQUENCE [LARGE SCALE GENOMIC DNA]</scope>
    <source>
        <strain evidence="3 4">IHI A82</strain>
    </source>
</reference>
<feature type="non-terminal residue" evidence="3">
    <location>
        <position position="174"/>
    </location>
</feature>
<evidence type="ECO:0000256" key="1">
    <source>
        <dbReference type="SAM" id="MobiDB-lite"/>
    </source>
</evidence>
<dbReference type="AlphaFoldDB" id="A0A439CM04"/>
<evidence type="ECO:0000313" key="3">
    <source>
        <dbReference type="EMBL" id="RWA03174.1"/>
    </source>
</evidence>
<comment type="caution">
    <text evidence="3">The sequence shown here is derived from an EMBL/GenBank/DDBJ whole genome shotgun (WGS) entry which is preliminary data.</text>
</comment>
<keyword evidence="4" id="KW-1185">Reference proteome</keyword>
<organism evidence="3 4">
    <name type="scientific">Xylaria grammica</name>
    <dbReference type="NCBI Taxonomy" id="363999"/>
    <lineage>
        <taxon>Eukaryota</taxon>
        <taxon>Fungi</taxon>
        <taxon>Dikarya</taxon>
        <taxon>Ascomycota</taxon>
        <taxon>Pezizomycotina</taxon>
        <taxon>Sordariomycetes</taxon>
        <taxon>Xylariomycetidae</taxon>
        <taxon>Xylariales</taxon>
        <taxon>Xylariaceae</taxon>
        <taxon>Xylaria</taxon>
    </lineage>
</organism>
<feature type="compositionally biased region" description="Basic and acidic residues" evidence="1">
    <location>
        <begin position="61"/>
        <end position="76"/>
    </location>
</feature>
<feature type="transmembrane region" description="Helical" evidence="2">
    <location>
        <begin position="114"/>
        <end position="135"/>
    </location>
</feature>
<dbReference type="Proteomes" id="UP000286045">
    <property type="component" value="Unassembled WGS sequence"/>
</dbReference>
<feature type="compositionally biased region" description="Basic and acidic residues" evidence="1">
    <location>
        <begin position="21"/>
        <end position="33"/>
    </location>
</feature>
<keyword evidence="2" id="KW-0812">Transmembrane</keyword>
<dbReference type="STRING" id="363999.A0A439CM04"/>
<name>A0A439CM04_9PEZI</name>
<gene>
    <name evidence="3" type="ORF">EKO27_g11929</name>
</gene>
<proteinExistence type="predicted"/>
<sequence length="174" mass="19052">MLRSSQQACRRVVARPIGRPKLHENASSRRERATIQSQLRPSSAFLPRNPQPRYFTTSHPRLAEPPKPSPREREQDTPATATASTTTPAADTYPHHAPPPPPPPPKPKRSRRGFVYAALFLFLGTATGSLFRIAIAPPGLPTAGSEQDIYLQTRIQAKGAALPIVQQLSADPAW</sequence>
<dbReference type="EMBL" id="RYZI01000904">
    <property type="protein sequence ID" value="RWA03174.1"/>
    <property type="molecule type" value="Genomic_DNA"/>
</dbReference>
<protein>
    <submittedName>
        <fullName evidence="3">Uncharacterized protein</fullName>
    </submittedName>
</protein>
<evidence type="ECO:0000256" key="2">
    <source>
        <dbReference type="SAM" id="Phobius"/>
    </source>
</evidence>
<feature type="region of interest" description="Disordered" evidence="1">
    <location>
        <begin position="1"/>
        <end position="110"/>
    </location>
</feature>
<evidence type="ECO:0000313" key="4">
    <source>
        <dbReference type="Proteomes" id="UP000286045"/>
    </source>
</evidence>
<feature type="compositionally biased region" description="Low complexity" evidence="1">
    <location>
        <begin position="77"/>
        <end position="92"/>
    </location>
</feature>